<accession>A0A1E4TNS2</accession>
<keyword evidence="4" id="KW-0456">Lyase</keyword>
<dbReference type="OrthoDB" id="277398at2759"/>
<dbReference type="SUPFAM" id="SSF55248">
    <property type="entry name" value="PCD-like"/>
    <property type="match status" value="1"/>
</dbReference>
<evidence type="ECO:0000256" key="2">
    <source>
        <dbReference type="ARBA" id="ARBA00006472"/>
    </source>
</evidence>
<evidence type="ECO:0000256" key="3">
    <source>
        <dbReference type="ARBA" id="ARBA00013252"/>
    </source>
</evidence>
<dbReference type="GO" id="GO:0008124">
    <property type="term" value="F:4-alpha-hydroxytetrahydrobiopterin dehydratase activity"/>
    <property type="evidence" value="ECO:0007669"/>
    <property type="project" value="UniProtKB-EC"/>
</dbReference>
<dbReference type="STRING" id="669874.A0A1E4TNS2"/>
<evidence type="ECO:0000256" key="1">
    <source>
        <dbReference type="ARBA" id="ARBA00001554"/>
    </source>
</evidence>
<dbReference type="PANTHER" id="PTHR12599:SF0">
    <property type="entry name" value="PTERIN-4-ALPHA-CARBINOLAMINE DEHYDRATASE"/>
    <property type="match status" value="1"/>
</dbReference>
<dbReference type="InterPro" id="IPR001533">
    <property type="entry name" value="Pterin_deHydtase"/>
</dbReference>
<evidence type="ECO:0000256" key="4">
    <source>
        <dbReference type="ARBA" id="ARBA00023239"/>
    </source>
</evidence>
<evidence type="ECO:0000256" key="5">
    <source>
        <dbReference type="ARBA" id="ARBA00030497"/>
    </source>
</evidence>
<name>A0A1E4TNS2_PACTA</name>
<dbReference type="EMBL" id="KV454018">
    <property type="protein sequence ID" value="ODV93415.1"/>
    <property type="molecule type" value="Genomic_DNA"/>
</dbReference>
<sequence length="107" mass="12502">MINKISKIPPIKLTSQQITGNLIGLRNWVCKDNNTSISKDFNFKNFEDTWSFLTKISMRSHLIGHHPTIVNTYNKVNLKLTTHDCNGLSDIDFKMAKKFDDYYKNYE</sequence>
<comment type="similarity">
    <text evidence="2">Belongs to the pterin-4-alpha-carbinolamine dehydratase family.</text>
</comment>
<gene>
    <name evidence="6" type="ORF">PACTADRAFT_36034</name>
</gene>
<dbReference type="Proteomes" id="UP000094236">
    <property type="component" value="Unassembled WGS sequence"/>
</dbReference>
<dbReference type="AlphaFoldDB" id="A0A1E4TNS2"/>
<evidence type="ECO:0000313" key="6">
    <source>
        <dbReference type="EMBL" id="ODV93415.1"/>
    </source>
</evidence>
<protein>
    <recommendedName>
        <fullName evidence="3">4a-hydroxytetrahydrobiopterin dehydratase</fullName>
        <ecNumber evidence="3">4.2.1.96</ecNumber>
    </recommendedName>
    <alternativeName>
        <fullName evidence="5">4-alpha-hydroxy-tetrahydropterin dehydratase</fullName>
    </alternativeName>
</protein>
<reference evidence="7" key="1">
    <citation type="submission" date="2016-05" db="EMBL/GenBank/DDBJ databases">
        <title>Comparative genomics of biotechnologically important yeasts.</title>
        <authorList>
            <consortium name="DOE Joint Genome Institute"/>
            <person name="Riley R."/>
            <person name="Haridas S."/>
            <person name="Wolfe K.H."/>
            <person name="Lopes M.R."/>
            <person name="Hittinger C.T."/>
            <person name="Goker M."/>
            <person name="Salamov A."/>
            <person name="Wisecaver J."/>
            <person name="Long T.M."/>
            <person name="Aerts A.L."/>
            <person name="Barry K."/>
            <person name="Choi C."/>
            <person name="Clum A."/>
            <person name="Coughlan A.Y."/>
            <person name="Deshpande S."/>
            <person name="Douglass A.P."/>
            <person name="Hanson S.J."/>
            <person name="Klenk H.-P."/>
            <person name="Labutti K."/>
            <person name="Lapidus A."/>
            <person name="Lindquist E."/>
            <person name="Lipzen A."/>
            <person name="Meier-Kolthoff J.P."/>
            <person name="Ohm R.A."/>
            <person name="Otillar R.P."/>
            <person name="Pangilinan J."/>
            <person name="Peng Y."/>
            <person name="Rokas A."/>
            <person name="Rosa C.A."/>
            <person name="Scheuner C."/>
            <person name="Sibirny A.A."/>
            <person name="Slot J.C."/>
            <person name="Stielow J.B."/>
            <person name="Sun H."/>
            <person name="Kurtzman C.P."/>
            <person name="Blackwell M."/>
            <person name="Grigoriev I.V."/>
            <person name="Jeffries T.W."/>
        </authorList>
    </citation>
    <scope>NUCLEOTIDE SEQUENCE [LARGE SCALE GENOMIC DNA]</scope>
    <source>
        <strain evidence="7">NRRL Y-2460</strain>
    </source>
</reference>
<dbReference type="InterPro" id="IPR036428">
    <property type="entry name" value="PCD_sf"/>
</dbReference>
<dbReference type="Pfam" id="PF01329">
    <property type="entry name" value="Pterin_4a"/>
    <property type="match status" value="1"/>
</dbReference>
<keyword evidence="7" id="KW-1185">Reference proteome</keyword>
<dbReference type="Gene3D" id="3.30.1360.20">
    <property type="entry name" value="Transcriptional coactivator/pterin dehydratase"/>
    <property type="match status" value="1"/>
</dbReference>
<dbReference type="GO" id="GO:0006729">
    <property type="term" value="P:tetrahydrobiopterin biosynthetic process"/>
    <property type="evidence" value="ECO:0007669"/>
    <property type="project" value="InterPro"/>
</dbReference>
<dbReference type="CDD" id="cd00488">
    <property type="entry name" value="PCD_DCoH"/>
    <property type="match status" value="1"/>
</dbReference>
<dbReference type="EC" id="4.2.1.96" evidence="3"/>
<evidence type="ECO:0000313" key="7">
    <source>
        <dbReference type="Proteomes" id="UP000094236"/>
    </source>
</evidence>
<dbReference type="PANTHER" id="PTHR12599">
    <property type="entry name" value="PTERIN-4-ALPHA-CARBINOLAMINE DEHYDRATASE"/>
    <property type="match status" value="1"/>
</dbReference>
<proteinExistence type="inferred from homology"/>
<organism evidence="6 7">
    <name type="scientific">Pachysolen tannophilus NRRL Y-2460</name>
    <dbReference type="NCBI Taxonomy" id="669874"/>
    <lineage>
        <taxon>Eukaryota</taxon>
        <taxon>Fungi</taxon>
        <taxon>Dikarya</taxon>
        <taxon>Ascomycota</taxon>
        <taxon>Saccharomycotina</taxon>
        <taxon>Pichiomycetes</taxon>
        <taxon>Pachysolenaceae</taxon>
        <taxon>Pachysolen</taxon>
    </lineage>
</organism>
<comment type="catalytic activity">
    <reaction evidence="1">
        <text>(4aS,6R)-4a-hydroxy-L-erythro-5,6,7,8-tetrahydrobiopterin = (6R)-L-erythro-6,7-dihydrobiopterin + H2O</text>
        <dbReference type="Rhea" id="RHEA:11920"/>
        <dbReference type="ChEBI" id="CHEBI:15377"/>
        <dbReference type="ChEBI" id="CHEBI:15642"/>
        <dbReference type="ChEBI" id="CHEBI:43120"/>
        <dbReference type="EC" id="4.2.1.96"/>
    </reaction>
</comment>